<reference evidence="4" key="1">
    <citation type="submission" date="2016-04" db="UniProtKB">
        <authorList>
            <consortium name="WormBaseParasite"/>
        </authorList>
    </citation>
    <scope>IDENTIFICATION</scope>
</reference>
<evidence type="ECO:0000256" key="1">
    <source>
        <dbReference type="SAM" id="MobiDB-lite"/>
    </source>
</evidence>
<dbReference type="Proteomes" id="UP000268014">
    <property type="component" value="Unassembled WGS sequence"/>
</dbReference>
<accession>A0A158QMA1</accession>
<evidence type="ECO:0000313" key="2">
    <source>
        <dbReference type="EMBL" id="VDO33633.1"/>
    </source>
</evidence>
<dbReference type="EMBL" id="UZAF01016768">
    <property type="protein sequence ID" value="VDO33633.1"/>
    <property type="molecule type" value="Genomic_DNA"/>
</dbReference>
<feature type="region of interest" description="Disordered" evidence="1">
    <location>
        <begin position="16"/>
        <end position="49"/>
    </location>
</feature>
<keyword evidence="3" id="KW-1185">Reference proteome</keyword>
<dbReference type="AlphaFoldDB" id="A0A158QMA1"/>
<dbReference type="WBParaSite" id="HPLM_0000803001-mRNA-1">
    <property type="protein sequence ID" value="HPLM_0000803001-mRNA-1"/>
    <property type="gene ID" value="HPLM_0000803001"/>
</dbReference>
<evidence type="ECO:0000313" key="3">
    <source>
        <dbReference type="Proteomes" id="UP000268014"/>
    </source>
</evidence>
<sequence length="126" mass="13774">MPTPLLRQMYSLDERGSFRQQRKRRAGISGIATGGSVLGGRSNQSSFDSNTDVAQISMNWMRMNGLAQGGFRQLLTGNPAVAKSTTNLGRVSSLRKIQGNPSLEDRIQTQHCIDVIDGMFKFAGII</sequence>
<organism evidence="4">
    <name type="scientific">Haemonchus placei</name>
    <name type="common">Barber's pole worm</name>
    <dbReference type="NCBI Taxonomy" id="6290"/>
    <lineage>
        <taxon>Eukaryota</taxon>
        <taxon>Metazoa</taxon>
        <taxon>Ecdysozoa</taxon>
        <taxon>Nematoda</taxon>
        <taxon>Chromadorea</taxon>
        <taxon>Rhabditida</taxon>
        <taxon>Rhabditina</taxon>
        <taxon>Rhabditomorpha</taxon>
        <taxon>Strongyloidea</taxon>
        <taxon>Trichostrongylidae</taxon>
        <taxon>Haemonchus</taxon>
    </lineage>
</organism>
<dbReference type="STRING" id="6290.A0A158QMA1"/>
<proteinExistence type="predicted"/>
<name>A0A158QMA1_HAEPC</name>
<reference evidence="2 3" key="2">
    <citation type="submission" date="2018-11" db="EMBL/GenBank/DDBJ databases">
        <authorList>
            <consortium name="Pathogen Informatics"/>
        </authorList>
    </citation>
    <scope>NUCLEOTIDE SEQUENCE [LARGE SCALE GENOMIC DNA]</scope>
    <source>
        <strain evidence="2 3">MHpl1</strain>
    </source>
</reference>
<protein>
    <submittedName>
        <fullName evidence="4">Calponin-homology (CH) domain-containing protein</fullName>
    </submittedName>
</protein>
<gene>
    <name evidence="2" type="ORF">HPLM_LOCUS8022</name>
</gene>
<evidence type="ECO:0000313" key="4">
    <source>
        <dbReference type="WBParaSite" id="HPLM_0000803001-mRNA-1"/>
    </source>
</evidence>
<dbReference type="OrthoDB" id="5790186at2759"/>